<comment type="caution">
    <text evidence="2">The sequence shown here is derived from an EMBL/GenBank/DDBJ whole genome shotgun (WGS) entry which is preliminary data.</text>
</comment>
<evidence type="ECO:0000313" key="2">
    <source>
        <dbReference type="EMBL" id="EJK46841.1"/>
    </source>
</evidence>
<dbReference type="eggNOG" id="ENOG502T9U5">
    <property type="taxonomic scope" value="Eukaryota"/>
</dbReference>
<dbReference type="EMBL" id="AGNL01047503">
    <property type="protein sequence ID" value="EJK46841.1"/>
    <property type="molecule type" value="Genomic_DNA"/>
</dbReference>
<dbReference type="AlphaFoldDB" id="K0RCP0"/>
<keyword evidence="3" id="KW-1185">Reference proteome</keyword>
<sequence length="306" mass="33477">MTQVTLWTLRTNIAARTEGEEIDTIDTGGGAPVSSTLRHLEDAPTASIRHIRRRVSLAFRGVPDGSSAWKATNDNGARPPPIASLTVEVFDSTAITLSTDLSVWEQALVQPLAGAYNSYAFAVGYTEVLSGLRKRMRNRLTSGNGVDWLAPLITPGIAGSDDPGSDDSRIENDTTLEDIAARSSLIFSLSRPKRESPTFEGEMESVASIELRLQPTDAKIPFSQPWLDKLERRLARVLPFTMKEDCNPSKGVAPLRPYLCNLCVSPSLRSLGVGRALCRRRGSTRKRGMSTSEEDGTQYGQEARKR</sequence>
<dbReference type="OrthoDB" id="38408at2759"/>
<evidence type="ECO:0000313" key="3">
    <source>
        <dbReference type="Proteomes" id="UP000266841"/>
    </source>
</evidence>
<accession>K0RCP0</accession>
<organism evidence="2 3">
    <name type="scientific">Thalassiosira oceanica</name>
    <name type="common">Marine diatom</name>
    <dbReference type="NCBI Taxonomy" id="159749"/>
    <lineage>
        <taxon>Eukaryota</taxon>
        <taxon>Sar</taxon>
        <taxon>Stramenopiles</taxon>
        <taxon>Ochrophyta</taxon>
        <taxon>Bacillariophyta</taxon>
        <taxon>Coscinodiscophyceae</taxon>
        <taxon>Thalassiosirophycidae</taxon>
        <taxon>Thalassiosirales</taxon>
        <taxon>Thalassiosiraceae</taxon>
        <taxon>Thalassiosira</taxon>
    </lineage>
</organism>
<protein>
    <submittedName>
        <fullName evidence="2">Uncharacterized protein</fullName>
    </submittedName>
</protein>
<dbReference type="Proteomes" id="UP000266841">
    <property type="component" value="Unassembled WGS sequence"/>
</dbReference>
<proteinExistence type="predicted"/>
<gene>
    <name evidence="2" type="ORF">THAOC_34472</name>
</gene>
<name>K0RCP0_THAOC</name>
<reference evidence="2 3" key="1">
    <citation type="journal article" date="2012" name="Genome Biol.">
        <title>Genome and low-iron response of an oceanic diatom adapted to chronic iron limitation.</title>
        <authorList>
            <person name="Lommer M."/>
            <person name="Specht M."/>
            <person name="Roy A.S."/>
            <person name="Kraemer L."/>
            <person name="Andreson R."/>
            <person name="Gutowska M.A."/>
            <person name="Wolf J."/>
            <person name="Bergner S.V."/>
            <person name="Schilhabel M.B."/>
            <person name="Klostermeier U.C."/>
            <person name="Beiko R.G."/>
            <person name="Rosenstiel P."/>
            <person name="Hippler M."/>
            <person name="Laroche J."/>
        </authorList>
    </citation>
    <scope>NUCLEOTIDE SEQUENCE [LARGE SCALE GENOMIC DNA]</scope>
    <source>
        <strain evidence="2 3">CCMP1005</strain>
    </source>
</reference>
<feature type="region of interest" description="Disordered" evidence="1">
    <location>
        <begin position="281"/>
        <end position="306"/>
    </location>
</feature>
<evidence type="ECO:0000256" key="1">
    <source>
        <dbReference type="SAM" id="MobiDB-lite"/>
    </source>
</evidence>